<name>A0ABR4GJP3_9EURO</name>
<reference evidence="3 4" key="1">
    <citation type="submission" date="2024-07" db="EMBL/GenBank/DDBJ databases">
        <title>Section-level genome sequencing and comparative genomics of Aspergillus sections Usti and Cavernicolus.</title>
        <authorList>
            <consortium name="Lawrence Berkeley National Laboratory"/>
            <person name="Nybo J.L."/>
            <person name="Vesth T.C."/>
            <person name="Theobald S."/>
            <person name="Frisvad J.C."/>
            <person name="Larsen T.O."/>
            <person name="Kjaerboelling I."/>
            <person name="Rothschild-Mancinelli K."/>
            <person name="Lyhne E.K."/>
            <person name="Kogle M.E."/>
            <person name="Barry K."/>
            <person name="Clum A."/>
            <person name="Na H."/>
            <person name="Ledsgaard L."/>
            <person name="Lin J."/>
            <person name="Lipzen A."/>
            <person name="Kuo A."/>
            <person name="Riley R."/>
            <person name="Mondo S."/>
            <person name="Labutti K."/>
            <person name="Haridas S."/>
            <person name="Pangalinan J."/>
            <person name="Salamov A.A."/>
            <person name="Simmons B.A."/>
            <person name="Magnuson J.K."/>
            <person name="Chen J."/>
            <person name="Drula E."/>
            <person name="Henrissat B."/>
            <person name="Wiebenga A."/>
            <person name="Lubbers R.J."/>
            <person name="Gomes A.C."/>
            <person name="Makela M.R."/>
            <person name="Stajich J."/>
            <person name="Grigoriev I.V."/>
            <person name="Mortensen U.H."/>
            <person name="De Vries R.P."/>
            <person name="Baker S.E."/>
            <person name="Andersen M.R."/>
        </authorList>
    </citation>
    <scope>NUCLEOTIDE SEQUENCE [LARGE SCALE GENOMIC DNA]</scope>
    <source>
        <strain evidence="3 4">CBS 209.92</strain>
    </source>
</reference>
<evidence type="ECO:0000256" key="1">
    <source>
        <dbReference type="SAM" id="MobiDB-lite"/>
    </source>
</evidence>
<dbReference type="Proteomes" id="UP001610563">
    <property type="component" value="Unassembled WGS sequence"/>
</dbReference>
<feature type="compositionally biased region" description="Basic and acidic residues" evidence="1">
    <location>
        <begin position="26"/>
        <end position="40"/>
    </location>
</feature>
<organism evidence="3 4">
    <name type="scientific">Aspergillus keveii</name>
    <dbReference type="NCBI Taxonomy" id="714993"/>
    <lineage>
        <taxon>Eukaryota</taxon>
        <taxon>Fungi</taxon>
        <taxon>Dikarya</taxon>
        <taxon>Ascomycota</taxon>
        <taxon>Pezizomycotina</taxon>
        <taxon>Eurotiomycetes</taxon>
        <taxon>Eurotiomycetidae</taxon>
        <taxon>Eurotiales</taxon>
        <taxon>Aspergillaceae</taxon>
        <taxon>Aspergillus</taxon>
        <taxon>Aspergillus subgen. Nidulantes</taxon>
    </lineage>
</organism>
<keyword evidence="4" id="KW-1185">Reference proteome</keyword>
<feature type="region of interest" description="Disordered" evidence="1">
    <location>
        <begin position="1"/>
        <end position="40"/>
    </location>
</feature>
<gene>
    <name evidence="3" type="ORF">BJX66DRAFT_333146</name>
</gene>
<feature type="domain" description="Ribosomal RNA methyltransferase FtsJ" evidence="2">
    <location>
        <begin position="121"/>
        <end position="306"/>
    </location>
</feature>
<accession>A0ABR4GJP3</accession>
<dbReference type="InterPro" id="IPR029063">
    <property type="entry name" value="SAM-dependent_MTases_sf"/>
</dbReference>
<dbReference type="InterPro" id="IPR002877">
    <property type="entry name" value="RNA_MeTrfase_FtsJ_dom"/>
</dbReference>
<evidence type="ECO:0000259" key="2">
    <source>
        <dbReference type="Pfam" id="PF01728"/>
    </source>
</evidence>
<comment type="caution">
    <text evidence="3">The sequence shown here is derived from an EMBL/GenBank/DDBJ whole genome shotgun (WGS) entry which is preliminary data.</text>
</comment>
<evidence type="ECO:0000313" key="4">
    <source>
        <dbReference type="Proteomes" id="UP001610563"/>
    </source>
</evidence>
<proteinExistence type="predicted"/>
<protein>
    <submittedName>
        <fullName evidence="3">FtsJ-like methyltransferase family protein</fullName>
    </submittedName>
</protein>
<sequence>MTSPAELQESKVNAVAEISSTSEACSQREPDDEQHASLDRRGGRVPYEVVEYLLKESLEFRRLSELRKRGWANPAGDRFFEEQRRTADTADEKTAKGFYDMMKHMGQHMNNLTGVLRIKKGKVDPGNNKAILDMCMAPGGFLATALRLNPGARAVGFSLPTEKGGHKVRLPWHRNVTLKFLDITMLAADMGVMNIPAGHPDAANFLPRHLKPAEKFDLVLCDGQVLRTHDRENYRKKREAARLTLTQLALGLGHMKPGGSMVVLLHKVEALNSLNLMYTFEKFASVRLYKHPKTHAKRSSFYMLATDIRADSDQAATAIQRWTGMWKVATFGTDEMYHEAQFNDRGDVAVLLQEFGPMLMELGRKVWEVQANALEKASFVRENTDEAV</sequence>
<dbReference type="Gene3D" id="3.40.50.150">
    <property type="entry name" value="Vaccinia Virus protein VP39"/>
    <property type="match status" value="1"/>
</dbReference>
<dbReference type="Pfam" id="PF01728">
    <property type="entry name" value="FtsJ"/>
    <property type="match status" value="1"/>
</dbReference>
<dbReference type="SUPFAM" id="SSF53335">
    <property type="entry name" value="S-adenosyl-L-methionine-dependent methyltransferases"/>
    <property type="match status" value="1"/>
</dbReference>
<dbReference type="EMBL" id="JBFTWV010000008">
    <property type="protein sequence ID" value="KAL2799243.1"/>
    <property type="molecule type" value="Genomic_DNA"/>
</dbReference>
<evidence type="ECO:0000313" key="3">
    <source>
        <dbReference type="EMBL" id="KAL2799243.1"/>
    </source>
</evidence>